<dbReference type="RefSeq" id="WP_141448131.1">
    <property type="nucleotide sequence ID" value="NZ_CP041217.1"/>
</dbReference>
<evidence type="ECO:0000313" key="1">
    <source>
        <dbReference type="EMBL" id="QDH21586.1"/>
    </source>
</evidence>
<proteinExistence type="predicted"/>
<dbReference type="AlphaFoldDB" id="A0A4Y6UYU0"/>
<protein>
    <submittedName>
        <fullName evidence="1">Uncharacterized protein</fullName>
    </submittedName>
</protein>
<name>A0A4Y6UYU0_SACBS</name>
<organism evidence="1 2">
    <name type="scientific">Saccharibacillus brassicae</name>
    <dbReference type="NCBI Taxonomy" id="2583377"/>
    <lineage>
        <taxon>Bacteria</taxon>
        <taxon>Bacillati</taxon>
        <taxon>Bacillota</taxon>
        <taxon>Bacilli</taxon>
        <taxon>Bacillales</taxon>
        <taxon>Paenibacillaceae</taxon>
        <taxon>Saccharibacillus</taxon>
    </lineage>
</organism>
<gene>
    <name evidence="1" type="ORF">FFV09_12485</name>
</gene>
<evidence type="ECO:0000313" key="2">
    <source>
        <dbReference type="Proteomes" id="UP000316968"/>
    </source>
</evidence>
<dbReference type="PROSITE" id="PS51257">
    <property type="entry name" value="PROKAR_LIPOPROTEIN"/>
    <property type="match status" value="1"/>
</dbReference>
<dbReference type="KEGG" id="saca:FFV09_12485"/>
<dbReference type="OrthoDB" id="1905191at2"/>
<dbReference type="Proteomes" id="UP000316968">
    <property type="component" value="Chromosome"/>
</dbReference>
<accession>A0A4Y6UYU0</accession>
<sequence length="309" mass="34269">MLRNRTTFYWIFAGLAVALTACWAFNLAYYREGQLEKPVFLTHYIEAENREGAIIHLYALQNRQEDDPGSIVEVSLPGLEQAEVSVSWRGTYRNQELVQYAVRFERESASDIRFGAWEEDDKPIKFDTVEVRHLDGSRSTEPIGELYVYPYTEATEALSVPETRGSGERAGQSTIRAETDLRVTGVDRGARAAGGGQLQLYWSTGSAASQPAASEGESANGVPLEQAKFPAVLRTGEQAVLSYALLERGDEDWATVYAIMPRVEIEVAAQAGTRNGPGTSGSLPLFAETMPQPDERQVRQFVLARRDRP</sequence>
<reference evidence="1 2" key="1">
    <citation type="submission" date="2019-06" db="EMBL/GenBank/DDBJ databases">
        <title>Saccharibacillus brassicae sp. nov., an endophytic bacterium isolated from Chinese cabbage seeds (Brassica pekinensis).</title>
        <authorList>
            <person name="Jiang L."/>
            <person name="Lee J."/>
            <person name="Kim S.W."/>
        </authorList>
    </citation>
    <scope>NUCLEOTIDE SEQUENCE [LARGE SCALE GENOMIC DNA]</scope>
    <source>
        <strain evidence="2">KCTC 43072 / ATSA2</strain>
    </source>
</reference>
<dbReference type="EMBL" id="CP041217">
    <property type="protein sequence ID" value="QDH21586.1"/>
    <property type="molecule type" value="Genomic_DNA"/>
</dbReference>
<keyword evidence="2" id="KW-1185">Reference proteome</keyword>